<feature type="compositionally biased region" description="Polar residues" evidence="1">
    <location>
        <begin position="323"/>
        <end position="338"/>
    </location>
</feature>
<sequence length="1018" mass="108494">MSYQYHYHAQQPGGPPPPPGQQPYPQPTYYTPAYHPTGPPPPPRPDNAADGLSNAFGSLTIAPAAAPLPPPPRHHAAQNYVPPPPDQQQLPYQARIRPHRVPPAPQQPQQWQSQAHATYAAPASQFTATPPGQAVAAACPQNVASPPPQAYASPPAHAVHPAPYAPPTAGAVAGQTAPAPYPTPGQQFTAAPPAQQYAAAAPPAPAQVYQQPAAYAPPAHQFAAAPPQHLPAASPAQHVPGQVYQPAAYLPPAHQLAASPPPPQHTAAPTTQQYTATPAATPAPSQYTASPPPHQYPAAPPAQQLAGAPTPTQYPAGPPPHQYTASSPPQSFTTASPVQSFAAPSQQPLSPPPAVSPAHQYTAAPPVAARATTSAQATAPPAPWQANAAAPAAYGMAVVGQIWGGPPAPGSSVAPVPATPAPHLAAPTPAVAAPALPVLPHTPSPRHRLFGRSGAPSLVTEPRGYVPHMRDSGTPDPLLGYCPNPRKVDFETTWYHLPSAPNFLMCTRCHADFVAGKPLSSAFVAVSKVDVTCDFNTVRLQTILLPAGGLAAIEAYVARRSTLTDCASTETHSGGKAWTNPELGNWSACEACYEDVILATPWASRFTCDTVQGNWTCDLNIFAMTRAMCKLATDDDWPAFVSASKTIAASMAADECKGKAVPAGSTKWFTTRRPIDGLVICEWCYLANIWHSRFEGEFAEYHVPPAVGSTTQFQCDWHNTPLHPAYGLAQLIKGDFGLFWNTASTYAADCEKKARQEQVTHYTLPGAPSNFDICGACHIGFFGALGLGDRFVLQPQPASCDICPGQPRSVWFRLQTFEALDRGVWSHFEKLVREVCQHELCPGRTMRKGKWYSAGPMANVCGQCWVSVGRDTPMGQSGAFQLVDFGDKERFCCLTSTRMRALWKQNDLKDFTDFAKYREEVYACTILRIDTEREIQVINAMAAMLTQLSGSILKAAGGDPWSSTKHGNSSLGWYDNATQAHGAQMVNNSTTMWANVSADIARGAATHPQLYAMWDLVE</sequence>
<feature type="compositionally biased region" description="Low complexity" evidence="1">
    <location>
        <begin position="27"/>
        <end position="36"/>
    </location>
</feature>
<feature type="compositionally biased region" description="Pro residues" evidence="1">
    <location>
        <begin position="290"/>
        <end position="300"/>
    </location>
</feature>
<keyword evidence="3" id="KW-1185">Reference proteome</keyword>
<feature type="region of interest" description="Disordered" evidence="1">
    <location>
        <begin position="1"/>
        <end position="206"/>
    </location>
</feature>
<dbReference type="Proteomes" id="UP000827549">
    <property type="component" value="Chromosome 7"/>
</dbReference>
<protein>
    <recommendedName>
        <fullName evidence="4">Integral membrane protein</fullName>
    </recommendedName>
</protein>
<feature type="compositionally biased region" description="Low complexity" evidence="1">
    <location>
        <begin position="301"/>
        <end position="315"/>
    </location>
</feature>
<feature type="compositionally biased region" description="Low complexity" evidence="1">
    <location>
        <begin position="339"/>
        <end position="348"/>
    </location>
</feature>
<feature type="compositionally biased region" description="Low complexity" evidence="1">
    <location>
        <begin position="265"/>
        <end position="289"/>
    </location>
</feature>
<name>A0AAF1BQR4_9TREE</name>
<evidence type="ECO:0000313" key="2">
    <source>
        <dbReference type="EMBL" id="WOO86280.1"/>
    </source>
</evidence>
<feature type="compositionally biased region" description="Low complexity" evidence="1">
    <location>
        <begin position="1"/>
        <end position="12"/>
    </location>
</feature>
<feature type="compositionally biased region" description="Pro residues" evidence="1">
    <location>
        <begin position="13"/>
        <end position="26"/>
    </location>
</feature>
<feature type="compositionally biased region" description="Low complexity" evidence="1">
    <location>
        <begin position="356"/>
        <end position="382"/>
    </location>
</feature>
<evidence type="ECO:0000256" key="1">
    <source>
        <dbReference type="SAM" id="MobiDB-lite"/>
    </source>
</evidence>
<dbReference type="RefSeq" id="XP_062632306.1">
    <property type="nucleotide sequence ID" value="XM_062776322.1"/>
</dbReference>
<proteinExistence type="predicted"/>
<accession>A0AAF1BQR4</accession>
<evidence type="ECO:0008006" key="4">
    <source>
        <dbReference type="Google" id="ProtNLM"/>
    </source>
</evidence>
<feature type="compositionally biased region" description="Low complexity" evidence="1">
    <location>
        <begin position="150"/>
        <end position="162"/>
    </location>
</feature>
<dbReference type="EMBL" id="CP086720">
    <property type="protein sequence ID" value="WOO86280.1"/>
    <property type="molecule type" value="Genomic_DNA"/>
</dbReference>
<organism evidence="2 3">
    <name type="scientific">Vanrija pseudolonga</name>
    <dbReference type="NCBI Taxonomy" id="143232"/>
    <lineage>
        <taxon>Eukaryota</taxon>
        <taxon>Fungi</taxon>
        <taxon>Dikarya</taxon>
        <taxon>Basidiomycota</taxon>
        <taxon>Agaricomycotina</taxon>
        <taxon>Tremellomycetes</taxon>
        <taxon>Trichosporonales</taxon>
        <taxon>Trichosporonaceae</taxon>
        <taxon>Vanrija</taxon>
    </lineage>
</organism>
<dbReference type="AlphaFoldDB" id="A0AAF1BQR4"/>
<dbReference type="GeneID" id="87812922"/>
<feature type="region of interest" description="Disordered" evidence="1">
    <location>
        <begin position="253"/>
        <end position="382"/>
    </location>
</feature>
<feature type="compositionally biased region" description="Low complexity" evidence="1">
    <location>
        <begin position="190"/>
        <end position="206"/>
    </location>
</feature>
<evidence type="ECO:0000313" key="3">
    <source>
        <dbReference type="Proteomes" id="UP000827549"/>
    </source>
</evidence>
<reference evidence="2" key="1">
    <citation type="submission" date="2023-10" db="EMBL/GenBank/DDBJ databases">
        <authorList>
            <person name="Noh H."/>
        </authorList>
    </citation>
    <scope>NUCLEOTIDE SEQUENCE</scope>
    <source>
        <strain evidence="2">DUCC4014</strain>
    </source>
</reference>
<gene>
    <name evidence="2" type="ORF">LOC62_07G009761</name>
</gene>